<keyword evidence="15" id="KW-1185">Reference proteome</keyword>
<proteinExistence type="predicted"/>
<feature type="domain" description="Ig-like" evidence="13">
    <location>
        <begin position="164"/>
        <end position="254"/>
    </location>
</feature>
<feature type="region of interest" description="Disordered" evidence="11">
    <location>
        <begin position="311"/>
        <end position="358"/>
    </location>
</feature>
<dbReference type="InterPro" id="IPR013106">
    <property type="entry name" value="Ig_V-set"/>
</dbReference>
<evidence type="ECO:0000256" key="5">
    <source>
        <dbReference type="ARBA" id="ARBA00022989"/>
    </source>
</evidence>
<feature type="domain" description="Ig-like" evidence="13">
    <location>
        <begin position="30"/>
        <end position="162"/>
    </location>
</feature>
<evidence type="ECO:0000256" key="8">
    <source>
        <dbReference type="ARBA" id="ARBA00023170"/>
    </source>
</evidence>
<dbReference type="SMART" id="SM00406">
    <property type="entry name" value="IGv"/>
    <property type="match status" value="1"/>
</dbReference>
<evidence type="ECO:0000256" key="1">
    <source>
        <dbReference type="ARBA" id="ARBA00004251"/>
    </source>
</evidence>
<dbReference type="InterPro" id="IPR051713">
    <property type="entry name" value="T-cell_Activation_Regulation"/>
</dbReference>
<evidence type="ECO:0000313" key="15">
    <source>
        <dbReference type="Proteomes" id="UP000694569"/>
    </source>
</evidence>
<accession>A0A8C5QLI6</accession>
<keyword evidence="4" id="KW-0732">Signal</keyword>
<dbReference type="GO" id="GO:0006955">
    <property type="term" value="P:immune response"/>
    <property type="evidence" value="ECO:0007669"/>
    <property type="project" value="TreeGrafter"/>
</dbReference>
<dbReference type="GO" id="GO:0007166">
    <property type="term" value="P:cell surface receptor signaling pathway"/>
    <property type="evidence" value="ECO:0007669"/>
    <property type="project" value="TreeGrafter"/>
</dbReference>
<evidence type="ECO:0000256" key="12">
    <source>
        <dbReference type="SAM" id="Phobius"/>
    </source>
</evidence>
<dbReference type="Ensembl" id="ENSLLET00000040814.1">
    <property type="protein sequence ID" value="ENSLLEP00000039237.1"/>
    <property type="gene ID" value="ENSLLEG00000024921.1"/>
</dbReference>
<protein>
    <recommendedName>
        <fullName evidence="13">Ig-like domain-containing protein</fullName>
    </recommendedName>
</protein>
<evidence type="ECO:0000256" key="11">
    <source>
        <dbReference type="SAM" id="MobiDB-lite"/>
    </source>
</evidence>
<dbReference type="InterPro" id="IPR007110">
    <property type="entry name" value="Ig-like_dom"/>
</dbReference>
<dbReference type="GO" id="GO:0071222">
    <property type="term" value="P:cellular response to lipopolysaccharide"/>
    <property type="evidence" value="ECO:0007669"/>
    <property type="project" value="TreeGrafter"/>
</dbReference>
<feature type="compositionally biased region" description="Polar residues" evidence="11">
    <location>
        <begin position="319"/>
        <end position="331"/>
    </location>
</feature>
<dbReference type="InterPro" id="IPR036179">
    <property type="entry name" value="Ig-like_dom_sf"/>
</dbReference>
<comment type="subcellular location">
    <subcellularLocation>
        <location evidence="1">Cell membrane</location>
        <topology evidence="1">Single-pass type I membrane protein</topology>
    </subcellularLocation>
</comment>
<evidence type="ECO:0000313" key="14">
    <source>
        <dbReference type="Ensembl" id="ENSLLEP00000039237.1"/>
    </source>
</evidence>
<evidence type="ECO:0000256" key="10">
    <source>
        <dbReference type="ARBA" id="ARBA00023319"/>
    </source>
</evidence>
<dbReference type="Proteomes" id="UP000694569">
    <property type="component" value="Unplaced"/>
</dbReference>
<dbReference type="PROSITE" id="PS50835">
    <property type="entry name" value="IG_LIKE"/>
    <property type="match status" value="2"/>
</dbReference>
<evidence type="ECO:0000256" key="2">
    <source>
        <dbReference type="ARBA" id="ARBA00022475"/>
    </source>
</evidence>
<dbReference type="PANTHER" id="PTHR25466:SF2">
    <property type="entry name" value="T-LYMPHOCYTE ACTIVATION ANTIGEN CD86"/>
    <property type="match status" value="1"/>
</dbReference>
<evidence type="ECO:0000256" key="7">
    <source>
        <dbReference type="ARBA" id="ARBA00023157"/>
    </source>
</evidence>
<organism evidence="14 15">
    <name type="scientific">Leptobrachium leishanense</name>
    <name type="common">Leishan spiny toad</name>
    <dbReference type="NCBI Taxonomy" id="445787"/>
    <lineage>
        <taxon>Eukaryota</taxon>
        <taxon>Metazoa</taxon>
        <taxon>Chordata</taxon>
        <taxon>Craniata</taxon>
        <taxon>Vertebrata</taxon>
        <taxon>Euteleostomi</taxon>
        <taxon>Amphibia</taxon>
        <taxon>Batrachia</taxon>
        <taxon>Anura</taxon>
        <taxon>Pelobatoidea</taxon>
        <taxon>Megophryidae</taxon>
        <taxon>Leptobrachium</taxon>
    </lineage>
</organism>
<dbReference type="Pfam" id="PF07686">
    <property type="entry name" value="V-set"/>
    <property type="match status" value="1"/>
</dbReference>
<keyword evidence="10" id="KW-0393">Immunoglobulin domain</keyword>
<reference evidence="14" key="2">
    <citation type="submission" date="2025-09" db="UniProtKB">
        <authorList>
            <consortium name="Ensembl"/>
        </authorList>
    </citation>
    <scope>IDENTIFICATION</scope>
</reference>
<dbReference type="GeneTree" id="ENSGT00940000161590"/>
<feature type="transmembrane region" description="Helical" evidence="12">
    <location>
        <begin position="279"/>
        <end position="299"/>
    </location>
</feature>
<evidence type="ECO:0000256" key="4">
    <source>
        <dbReference type="ARBA" id="ARBA00022729"/>
    </source>
</evidence>
<keyword evidence="7" id="KW-1015">Disulfide bond</keyword>
<dbReference type="PANTHER" id="PTHR25466">
    <property type="entry name" value="T-LYMPHOCYTE ACTIVATION ANTIGEN"/>
    <property type="match status" value="1"/>
</dbReference>
<dbReference type="SMART" id="SM00409">
    <property type="entry name" value="IG"/>
    <property type="match status" value="2"/>
</dbReference>
<keyword evidence="6 12" id="KW-0472">Membrane</keyword>
<name>A0A8C5QLI6_9ANUR</name>
<sequence>MQARRAPNPHSVEHNIALQSITCACRAPCPLSSRSPLSDSAVSVAVWRLGTAVVGILGGAMEMPCDFTPQMNQMEELVIYWQKQISNKDPAVITELVHGEINEAKQDPRFQGRVTTKLAAGSFTLHLRNLTLEDQGNYSCIIMLDHDVIKELHLTSTELKVTVPFSVPVVSRPADDPLDYGQEVTLTCAAHGGMEQPAVTWLNASDGADLNGDQNQNVTRRHGGTLNVAGTITFNITGPINITCVIQTPWENITSQPYELELRPPDISQSDSQSQSRTAVTAGVTVVLLLVAAAALLLLKGNIFCRKYKGKEHTGTGGNNPTPAESPPSSNTEHEPSLLTPPLRNPLPPPTQSTIRPF</sequence>
<dbReference type="GO" id="GO:0009897">
    <property type="term" value="C:external side of plasma membrane"/>
    <property type="evidence" value="ECO:0007669"/>
    <property type="project" value="TreeGrafter"/>
</dbReference>
<keyword evidence="2" id="KW-1003">Cell membrane</keyword>
<keyword evidence="9" id="KW-0325">Glycoprotein</keyword>
<dbReference type="SUPFAM" id="SSF48726">
    <property type="entry name" value="Immunoglobulin"/>
    <property type="match status" value="2"/>
</dbReference>
<reference evidence="14" key="1">
    <citation type="submission" date="2025-08" db="UniProtKB">
        <authorList>
            <consortium name="Ensembl"/>
        </authorList>
    </citation>
    <scope>IDENTIFICATION</scope>
</reference>
<keyword evidence="5 12" id="KW-1133">Transmembrane helix</keyword>
<evidence type="ECO:0000259" key="13">
    <source>
        <dbReference type="PROSITE" id="PS50835"/>
    </source>
</evidence>
<dbReference type="PROSITE" id="PS51257">
    <property type="entry name" value="PROKAR_LIPOPROTEIN"/>
    <property type="match status" value="1"/>
</dbReference>
<dbReference type="GO" id="GO:0042102">
    <property type="term" value="P:positive regulation of T cell proliferation"/>
    <property type="evidence" value="ECO:0007669"/>
    <property type="project" value="TreeGrafter"/>
</dbReference>
<dbReference type="InterPro" id="IPR003599">
    <property type="entry name" value="Ig_sub"/>
</dbReference>
<dbReference type="Gene3D" id="2.60.40.10">
    <property type="entry name" value="Immunoglobulins"/>
    <property type="match status" value="2"/>
</dbReference>
<dbReference type="InterPro" id="IPR013783">
    <property type="entry name" value="Ig-like_fold"/>
</dbReference>
<evidence type="ECO:0000256" key="9">
    <source>
        <dbReference type="ARBA" id="ARBA00023180"/>
    </source>
</evidence>
<evidence type="ECO:0000256" key="3">
    <source>
        <dbReference type="ARBA" id="ARBA00022692"/>
    </source>
</evidence>
<dbReference type="OrthoDB" id="10055806at2759"/>
<dbReference type="GO" id="GO:0031295">
    <property type="term" value="P:T cell costimulation"/>
    <property type="evidence" value="ECO:0007669"/>
    <property type="project" value="TreeGrafter"/>
</dbReference>
<keyword evidence="3 12" id="KW-0812">Transmembrane</keyword>
<keyword evidence="8" id="KW-0675">Receptor</keyword>
<dbReference type="AlphaFoldDB" id="A0A8C5QLI6"/>
<dbReference type="GO" id="GO:0042130">
    <property type="term" value="P:negative regulation of T cell proliferation"/>
    <property type="evidence" value="ECO:0007669"/>
    <property type="project" value="TreeGrafter"/>
</dbReference>
<evidence type="ECO:0000256" key="6">
    <source>
        <dbReference type="ARBA" id="ARBA00023136"/>
    </source>
</evidence>